<evidence type="ECO:0000313" key="3">
    <source>
        <dbReference type="EMBL" id="MET3616494.1"/>
    </source>
</evidence>
<evidence type="ECO:0000313" key="4">
    <source>
        <dbReference type="Proteomes" id="UP001549162"/>
    </source>
</evidence>
<dbReference type="InterPro" id="IPR000305">
    <property type="entry name" value="GIY-YIG_endonuc"/>
</dbReference>
<dbReference type="GO" id="GO:0004519">
    <property type="term" value="F:endonuclease activity"/>
    <property type="evidence" value="ECO:0007669"/>
    <property type="project" value="UniProtKB-KW"/>
</dbReference>
<dbReference type="PROSITE" id="PS50164">
    <property type="entry name" value="GIY_YIG"/>
    <property type="match status" value="1"/>
</dbReference>
<organism evidence="3 4">
    <name type="scientific">Peptoniphilus olsenii</name>
    <dbReference type="NCBI Taxonomy" id="411570"/>
    <lineage>
        <taxon>Bacteria</taxon>
        <taxon>Bacillati</taxon>
        <taxon>Bacillota</taxon>
        <taxon>Tissierellia</taxon>
        <taxon>Tissierellales</taxon>
        <taxon>Peptoniphilaceae</taxon>
        <taxon>Peptoniphilus</taxon>
    </lineage>
</organism>
<keyword evidence="3" id="KW-0255">Endonuclease</keyword>
<dbReference type="PANTHER" id="PTHR34477">
    <property type="entry name" value="UPF0213 PROTEIN YHBQ"/>
    <property type="match status" value="1"/>
</dbReference>
<comment type="caution">
    <text evidence="3">The sequence shown here is derived from an EMBL/GenBank/DDBJ whole genome shotgun (WGS) entry which is preliminary data.</text>
</comment>
<dbReference type="CDD" id="cd10456">
    <property type="entry name" value="GIY-YIG_UPF0213"/>
    <property type="match status" value="1"/>
</dbReference>
<dbReference type="PANTHER" id="PTHR34477:SF1">
    <property type="entry name" value="UPF0213 PROTEIN YHBQ"/>
    <property type="match status" value="1"/>
</dbReference>
<dbReference type="Gene3D" id="3.40.1440.10">
    <property type="entry name" value="GIY-YIG endonuclease"/>
    <property type="match status" value="1"/>
</dbReference>
<reference evidence="3 4" key="1">
    <citation type="submission" date="2024-06" db="EMBL/GenBank/DDBJ databases">
        <title>Genomic Encyclopedia of Type Strains, Phase IV (KMG-IV): sequencing the most valuable type-strain genomes for metagenomic binning, comparative biology and taxonomic classification.</title>
        <authorList>
            <person name="Goeker M."/>
        </authorList>
    </citation>
    <scope>NUCLEOTIDE SEQUENCE [LARGE SCALE GENOMIC DNA]</scope>
    <source>
        <strain evidence="3 4">DSM 21460</strain>
    </source>
</reference>
<sequence length="99" mass="11334">MKNEYVYILKCSDGTLYTGYTNNLKRRLIAHNNGNGAKYTCGRLPVKYVFTQKCSDKSDALKKEIFIKGLSKTNKVKLINGKIDLDKSFQAYTRKKDSK</sequence>
<feature type="domain" description="GIY-YIG" evidence="2">
    <location>
        <begin position="2"/>
        <end position="77"/>
    </location>
</feature>
<keyword evidence="3" id="KW-0378">Hydrolase</keyword>
<dbReference type="RefSeq" id="WP_354366502.1">
    <property type="nucleotide sequence ID" value="NZ_JBEPMA010000001.1"/>
</dbReference>
<keyword evidence="4" id="KW-1185">Reference proteome</keyword>
<proteinExistence type="inferred from homology"/>
<comment type="similarity">
    <text evidence="1">Belongs to the UPF0213 family.</text>
</comment>
<accession>A0ABV2J9M6</accession>
<dbReference type="EMBL" id="JBEPMA010000001">
    <property type="protein sequence ID" value="MET3616494.1"/>
    <property type="molecule type" value="Genomic_DNA"/>
</dbReference>
<dbReference type="Pfam" id="PF01541">
    <property type="entry name" value="GIY-YIG"/>
    <property type="match status" value="1"/>
</dbReference>
<dbReference type="SUPFAM" id="SSF82771">
    <property type="entry name" value="GIY-YIG endonuclease"/>
    <property type="match status" value="1"/>
</dbReference>
<gene>
    <name evidence="3" type="ORF">ABID14_000114</name>
</gene>
<dbReference type="InterPro" id="IPR035901">
    <property type="entry name" value="GIY-YIG_endonuc_sf"/>
</dbReference>
<evidence type="ECO:0000259" key="2">
    <source>
        <dbReference type="PROSITE" id="PS50164"/>
    </source>
</evidence>
<evidence type="ECO:0000256" key="1">
    <source>
        <dbReference type="ARBA" id="ARBA00007435"/>
    </source>
</evidence>
<dbReference type="Proteomes" id="UP001549162">
    <property type="component" value="Unassembled WGS sequence"/>
</dbReference>
<dbReference type="InterPro" id="IPR050190">
    <property type="entry name" value="UPF0213_domain"/>
</dbReference>
<name>A0ABV2J9M6_9FIRM</name>
<keyword evidence="3" id="KW-0540">Nuclease</keyword>
<protein>
    <submittedName>
        <fullName evidence="3">Endonuclease</fullName>
    </submittedName>
</protein>